<proteinExistence type="predicted"/>
<dbReference type="GeneID" id="31773010"/>
<name>A0ABY1S8Q6_CALBS</name>
<organism evidence="1 2">
    <name type="scientific">Caldicellulosiruptor bescii</name>
    <name type="common">Anaerocellum thermophilum</name>
    <dbReference type="NCBI Taxonomy" id="31899"/>
    <lineage>
        <taxon>Bacteria</taxon>
        <taxon>Bacillati</taxon>
        <taxon>Bacillota</taxon>
        <taxon>Bacillota incertae sedis</taxon>
        <taxon>Caldicellulosiruptorales</taxon>
        <taxon>Caldicellulosiruptoraceae</taxon>
        <taxon>Caldicellulosiruptor</taxon>
    </lineage>
</organism>
<dbReference type="RefSeq" id="WP_015908089.1">
    <property type="nucleotide sequence ID" value="NZ_FUZJ01000001.1"/>
</dbReference>
<protein>
    <submittedName>
        <fullName evidence="1">Uncharacterized protein</fullName>
    </submittedName>
</protein>
<evidence type="ECO:0000313" key="2">
    <source>
        <dbReference type="Proteomes" id="UP000196803"/>
    </source>
</evidence>
<gene>
    <name evidence="1" type="ORF">SAMN05216240_1421</name>
</gene>
<comment type="caution">
    <text evidence="1">The sequence shown here is derived from an EMBL/GenBank/DDBJ whole genome shotgun (WGS) entry which is preliminary data.</text>
</comment>
<keyword evidence="2" id="KW-1185">Reference proteome</keyword>
<dbReference type="Proteomes" id="UP000196803">
    <property type="component" value="Unassembled WGS sequence"/>
</dbReference>
<accession>A0ABY1S8Q6</accession>
<sequence>MEGCVIYLNENEIEKLEKKFYEDDFNECLEQLIKMDMIEKDFVKDIAEIVLTEGYDSLSENQRRAFIFCAIKPNSKKECDRCGIEIPWSEMIEAVETGLCGYIVCISFSMTSNKVGKRKYYWSKSYFYFKNH</sequence>
<evidence type="ECO:0000313" key="1">
    <source>
        <dbReference type="EMBL" id="SMR93179.1"/>
    </source>
</evidence>
<dbReference type="EMBL" id="FXXC01000001">
    <property type="protein sequence ID" value="SMR93179.1"/>
    <property type="molecule type" value="Genomic_DNA"/>
</dbReference>
<reference evidence="1 2" key="1">
    <citation type="submission" date="2017-05" db="EMBL/GenBank/DDBJ databases">
        <authorList>
            <person name="Varghese N."/>
            <person name="Submissions S."/>
        </authorList>
    </citation>
    <scope>NUCLEOTIDE SEQUENCE [LARGE SCALE GENOMIC DNA]</scope>
    <source>
        <strain evidence="1 2">MACB1020</strain>
    </source>
</reference>